<evidence type="ECO:0000313" key="3">
    <source>
        <dbReference type="Proteomes" id="UP000289340"/>
    </source>
</evidence>
<feature type="region of interest" description="Disordered" evidence="1">
    <location>
        <begin position="1"/>
        <end position="45"/>
    </location>
</feature>
<dbReference type="Proteomes" id="UP000289340">
    <property type="component" value="Chromosome 15"/>
</dbReference>
<evidence type="ECO:0000313" key="2">
    <source>
        <dbReference type="EMBL" id="RZB65304.1"/>
    </source>
</evidence>
<feature type="compositionally biased region" description="Basic and acidic residues" evidence="1">
    <location>
        <begin position="20"/>
        <end position="32"/>
    </location>
</feature>
<reference evidence="2 3" key="1">
    <citation type="submission" date="2018-09" db="EMBL/GenBank/DDBJ databases">
        <title>A high-quality reference genome of wild soybean provides a powerful tool to mine soybean genomes.</title>
        <authorList>
            <person name="Xie M."/>
            <person name="Chung C.Y.L."/>
            <person name="Li M.-W."/>
            <person name="Wong F.-L."/>
            <person name="Chan T.-F."/>
            <person name="Lam H.-M."/>
        </authorList>
    </citation>
    <scope>NUCLEOTIDE SEQUENCE [LARGE SCALE GENOMIC DNA]</scope>
    <source>
        <strain evidence="3">cv. W05</strain>
        <tissue evidence="2">Hypocotyl of etiolated seedlings</tissue>
    </source>
</reference>
<comment type="caution">
    <text evidence="2">The sequence shown here is derived from an EMBL/GenBank/DDBJ whole genome shotgun (WGS) entry which is preliminary data.</text>
</comment>
<sequence>MCKKFKEQSGTTQSTLNTEGKPEAARKTEVARKNQRRNRKQGPICAGKETDAALCSNGGACGNNKEKTQKNYSFVKPGVRFREIGEVINRHASMSDY</sequence>
<dbReference type="SMR" id="A0A445GVR3"/>
<feature type="compositionally biased region" description="Polar residues" evidence="1">
    <location>
        <begin position="8"/>
        <end position="18"/>
    </location>
</feature>
<accession>A0A445GVR3</accession>
<gene>
    <name evidence="2" type="ORF">D0Y65_041381</name>
</gene>
<dbReference type="EMBL" id="QZWG01000015">
    <property type="protein sequence ID" value="RZB65304.1"/>
    <property type="molecule type" value="Genomic_DNA"/>
</dbReference>
<evidence type="ECO:0000256" key="1">
    <source>
        <dbReference type="SAM" id="MobiDB-lite"/>
    </source>
</evidence>
<organism evidence="2 3">
    <name type="scientific">Glycine soja</name>
    <name type="common">Wild soybean</name>
    <dbReference type="NCBI Taxonomy" id="3848"/>
    <lineage>
        <taxon>Eukaryota</taxon>
        <taxon>Viridiplantae</taxon>
        <taxon>Streptophyta</taxon>
        <taxon>Embryophyta</taxon>
        <taxon>Tracheophyta</taxon>
        <taxon>Spermatophyta</taxon>
        <taxon>Magnoliopsida</taxon>
        <taxon>eudicotyledons</taxon>
        <taxon>Gunneridae</taxon>
        <taxon>Pentapetalae</taxon>
        <taxon>rosids</taxon>
        <taxon>fabids</taxon>
        <taxon>Fabales</taxon>
        <taxon>Fabaceae</taxon>
        <taxon>Papilionoideae</taxon>
        <taxon>50 kb inversion clade</taxon>
        <taxon>NPAAA clade</taxon>
        <taxon>indigoferoid/millettioid clade</taxon>
        <taxon>Phaseoleae</taxon>
        <taxon>Glycine</taxon>
        <taxon>Glycine subgen. Soja</taxon>
    </lineage>
</organism>
<protein>
    <submittedName>
        <fullName evidence="2">Uncharacterized protein</fullName>
    </submittedName>
</protein>
<name>A0A445GVR3_GLYSO</name>
<keyword evidence="3" id="KW-1185">Reference proteome</keyword>
<dbReference type="AlphaFoldDB" id="A0A445GVR3"/>
<proteinExistence type="predicted"/>